<comment type="similarity">
    <text evidence="2">Belongs to the binding-protein-dependent transport system permease family. HisMQ subfamily.</text>
</comment>
<keyword evidence="8 11" id="KW-1133">Transmembrane helix</keyword>
<dbReference type="InterPro" id="IPR010065">
    <property type="entry name" value="AA_ABC_transptr_permease_3TM"/>
</dbReference>
<dbReference type="InterPro" id="IPR043429">
    <property type="entry name" value="ArtM/GltK/GlnP/TcyL/YhdX-like"/>
</dbReference>
<evidence type="ECO:0000259" key="12">
    <source>
        <dbReference type="PROSITE" id="PS50928"/>
    </source>
</evidence>
<evidence type="ECO:0000256" key="4">
    <source>
        <dbReference type="ARBA" id="ARBA00022475"/>
    </source>
</evidence>
<dbReference type="SUPFAM" id="SSF161098">
    <property type="entry name" value="MetI-like"/>
    <property type="match status" value="1"/>
</dbReference>
<keyword evidence="4" id="KW-1003">Cell membrane</keyword>
<feature type="transmembrane region" description="Helical" evidence="11">
    <location>
        <begin position="97"/>
        <end position="116"/>
    </location>
</feature>
<dbReference type="GO" id="GO:0006865">
    <property type="term" value="P:amino acid transport"/>
    <property type="evidence" value="ECO:0007669"/>
    <property type="project" value="UniProtKB-KW"/>
</dbReference>
<feature type="domain" description="ABC transmembrane type-1" evidence="12">
    <location>
        <begin position="19"/>
        <end position="216"/>
    </location>
</feature>
<sequence length="245" mass="26855">MSIDFVFLGDTLLQLLRALPTTLVLFAASVGLGTVLAGGVVWLRVCDVAALRHLARGYIFLFRGSPLLIQLFLLYYGLSQFPEVRQSPLWPVLRDPLACAVIALALCTAGYMAEIFRGGLLAVPAQQIEAGRAAGMSGWLLARRIIIPIALRSCLPAYSTEVILMMKATSLASLVTVYEISGVAQRIISETYRTLEVFLCAALIYLVLNFLIVRTLARVERWLSPTQPAAARPTTRKYALSVRRG</sequence>
<protein>
    <recommendedName>
        <fullName evidence="10">Arginine ABC transporter permease protein ArtM</fullName>
    </recommendedName>
</protein>
<evidence type="ECO:0000256" key="9">
    <source>
        <dbReference type="ARBA" id="ARBA00023136"/>
    </source>
</evidence>
<dbReference type="NCBIfam" id="TIGR01726">
    <property type="entry name" value="HEQRo_perm_3TM"/>
    <property type="match status" value="1"/>
</dbReference>
<evidence type="ECO:0000256" key="6">
    <source>
        <dbReference type="ARBA" id="ARBA00022692"/>
    </source>
</evidence>
<dbReference type="EMBL" id="CP016634">
    <property type="protein sequence ID" value="ANY87558.1"/>
    <property type="molecule type" value="Genomic_DNA"/>
</dbReference>
<dbReference type="PANTHER" id="PTHR30614">
    <property type="entry name" value="MEMBRANE COMPONENT OF AMINO ACID ABC TRANSPORTER"/>
    <property type="match status" value="1"/>
</dbReference>
<dbReference type="RefSeq" id="WP_170831809.1">
    <property type="nucleotide sequence ID" value="NZ_CP016634.1"/>
</dbReference>
<dbReference type="Pfam" id="PF00528">
    <property type="entry name" value="BPD_transp_1"/>
    <property type="match status" value="1"/>
</dbReference>
<dbReference type="PROSITE" id="PS50928">
    <property type="entry name" value="ABC_TM1"/>
    <property type="match status" value="1"/>
</dbReference>
<evidence type="ECO:0000256" key="11">
    <source>
        <dbReference type="RuleBase" id="RU363032"/>
    </source>
</evidence>
<comment type="subcellular location">
    <subcellularLocation>
        <location evidence="1">Cell inner membrane</location>
        <topology evidence="1">Multi-pass membrane protein</topology>
    </subcellularLocation>
    <subcellularLocation>
        <location evidence="11">Cell membrane</location>
        <topology evidence="11">Multi-pass membrane protein</topology>
    </subcellularLocation>
</comment>
<keyword evidence="9 11" id="KW-0472">Membrane</keyword>
<feature type="transmembrane region" description="Helical" evidence="11">
    <location>
        <begin position="57"/>
        <end position="77"/>
    </location>
</feature>
<dbReference type="InterPro" id="IPR000515">
    <property type="entry name" value="MetI-like"/>
</dbReference>
<dbReference type="GO" id="GO:0043190">
    <property type="term" value="C:ATP-binding cassette (ABC) transporter complex"/>
    <property type="evidence" value="ECO:0007669"/>
    <property type="project" value="InterPro"/>
</dbReference>
<keyword evidence="6 11" id="KW-0812">Transmembrane</keyword>
<evidence type="ECO:0000256" key="5">
    <source>
        <dbReference type="ARBA" id="ARBA00022519"/>
    </source>
</evidence>
<dbReference type="CDD" id="cd06261">
    <property type="entry name" value="TM_PBP2"/>
    <property type="match status" value="1"/>
</dbReference>
<evidence type="ECO:0000256" key="10">
    <source>
        <dbReference type="ARBA" id="ARBA00040319"/>
    </source>
</evidence>
<dbReference type="GO" id="GO:0022857">
    <property type="term" value="F:transmembrane transporter activity"/>
    <property type="evidence" value="ECO:0007669"/>
    <property type="project" value="InterPro"/>
</dbReference>
<evidence type="ECO:0000256" key="7">
    <source>
        <dbReference type="ARBA" id="ARBA00022970"/>
    </source>
</evidence>
<feature type="transmembrane region" description="Helical" evidence="11">
    <location>
        <begin position="23"/>
        <end position="45"/>
    </location>
</feature>
<keyword evidence="7" id="KW-0029">Amino-acid transport</keyword>
<gene>
    <name evidence="13" type="primary">occM_3</name>
    <name evidence="13" type="ORF">IEC33019_1997</name>
</gene>
<evidence type="ECO:0000256" key="2">
    <source>
        <dbReference type="ARBA" id="ARBA00010072"/>
    </source>
</evidence>
<keyword evidence="3 11" id="KW-0813">Transport</keyword>
<evidence type="ECO:0000256" key="8">
    <source>
        <dbReference type="ARBA" id="ARBA00022989"/>
    </source>
</evidence>
<proteinExistence type="inferred from homology"/>
<keyword evidence="5" id="KW-0997">Cell inner membrane</keyword>
<dbReference type="PANTHER" id="PTHR30614:SF10">
    <property type="entry name" value="ARGININE ABC TRANSPORTER PERMEASE PROTEIN ARTM"/>
    <property type="match status" value="1"/>
</dbReference>
<dbReference type="InterPro" id="IPR035906">
    <property type="entry name" value="MetI-like_sf"/>
</dbReference>
<evidence type="ECO:0000256" key="3">
    <source>
        <dbReference type="ARBA" id="ARBA00022448"/>
    </source>
</evidence>
<evidence type="ECO:0000256" key="1">
    <source>
        <dbReference type="ARBA" id="ARBA00004429"/>
    </source>
</evidence>
<reference evidence="13" key="1">
    <citation type="submission" date="2016-07" db="EMBL/GenBank/DDBJ databases">
        <title>New class B carbapenemase carried by novel plasmid in Pseudomonas putida enviromental strain in eastern Amazonia.</title>
        <authorList>
            <person name="Souza C.O."/>
            <person name="Lima K.V."/>
            <person name="Brasiliense D.M."/>
            <person name="Perez-Chaparro P.J."/>
            <person name="Mamizuka E.M."/>
            <person name="Lima M.O."/>
            <person name="Lima L.N."/>
            <person name="McCulloch J.A."/>
        </authorList>
    </citation>
    <scope>NUCLEOTIDE SEQUENCE [LARGE SCALE GENOMIC DNA]</scope>
    <source>
        <strain evidence="13">IEC33019</strain>
    </source>
</reference>
<accession>A0A1B2F5I4</accession>
<dbReference type="Gene3D" id="1.10.3720.10">
    <property type="entry name" value="MetI-like"/>
    <property type="match status" value="1"/>
</dbReference>
<dbReference type="AlphaFoldDB" id="A0A1B2F5I4"/>
<name>A0A1B2F5I4_PSEPU</name>
<evidence type="ECO:0000313" key="13">
    <source>
        <dbReference type="EMBL" id="ANY87558.1"/>
    </source>
</evidence>
<feature type="transmembrane region" description="Helical" evidence="11">
    <location>
        <begin position="195"/>
        <end position="217"/>
    </location>
</feature>
<organism evidence="13">
    <name type="scientific">Pseudomonas putida</name>
    <name type="common">Arthrobacter siderocapsulatus</name>
    <dbReference type="NCBI Taxonomy" id="303"/>
    <lineage>
        <taxon>Bacteria</taxon>
        <taxon>Pseudomonadati</taxon>
        <taxon>Pseudomonadota</taxon>
        <taxon>Gammaproteobacteria</taxon>
        <taxon>Pseudomonadales</taxon>
        <taxon>Pseudomonadaceae</taxon>
        <taxon>Pseudomonas</taxon>
    </lineage>
</organism>